<feature type="transmembrane region" description="Helical" evidence="6">
    <location>
        <begin position="116"/>
        <end position="133"/>
    </location>
</feature>
<dbReference type="EMBL" id="JAUKVY010000009">
    <property type="protein sequence ID" value="MDO1533495.1"/>
    <property type="molecule type" value="Genomic_DNA"/>
</dbReference>
<evidence type="ECO:0000313" key="8">
    <source>
        <dbReference type="EMBL" id="MDO1533495.1"/>
    </source>
</evidence>
<evidence type="ECO:0000256" key="1">
    <source>
        <dbReference type="ARBA" id="ARBA00004651"/>
    </source>
</evidence>
<keyword evidence="2" id="KW-1003">Cell membrane</keyword>
<keyword evidence="4 6" id="KW-1133">Transmembrane helix</keyword>
<feature type="transmembrane region" description="Helical" evidence="6">
    <location>
        <begin position="202"/>
        <end position="224"/>
    </location>
</feature>
<keyword evidence="9" id="KW-1185">Reference proteome</keyword>
<evidence type="ECO:0000256" key="2">
    <source>
        <dbReference type="ARBA" id="ARBA00022475"/>
    </source>
</evidence>
<feature type="transmembrane region" description="Helical" evidence="6">
    <location>
        <begin position="236"/>
        <end position="256"/>
    </location>
</feature>
<evidence type="ECO:0000259" key="7">
    <source>
        <dbReference type="Pfam" id="PF00892"/>
    </source>
</evidence>
<feature type="domain" description="EamA" evidence="7">
    <location>
        <begin position="16"/>
        <end position="157"/>
    </location>
</feature>
<feature type="domain" description="EamA" evidence="7">
    <location>
        <begin position="173"/>
        <end position="304"/>
    </location>
</feature>
<keyword evidence="5 6" id="KW-0472">Membrane</keyword>
<dbReference type="InterPro" id="IPR037185">
    <property type="entry name" value="EmrE-like"/>
</dbReference>
<dbReference type="SUPFAM" id="SSF103481">
    <property type="entry name" value="Multidrug resistance efflux transporter EmrE"/>
    <property type="match status" value="2"/>
</dbReference>
<evidence type="ECO:0000256" key="6">
    <source>
        <dbReference type="SAM" id="Phobius"/>
    </source>
</evidence>
<evidence type="ECO:0000256" key="4">
    <source>
        <dbReference type="ARBA" id="ARBA00022989"/>
    </source>
</evidence>
<feature type="transmembrane region" description="Helical" evidence="6">
    <location>
        <begin position="140"/>
        <end position="158"/>
    </location>
</feature>
<dbReference type="Pfam" id="PF00892">
    <property type="entry name" value="EamA"/>
    <property type="match status" value="2"/>
</dbReference>
<name>A0ABT8S3W4_9BURK</name>
<protein>
    <submittedName>
        <fullName evidence="8">DMT family transporter</fullName>
    </submittedName>
</protein>
<feature type="transmembrane region" description="Helical" evidence="6">
    <location>
        <begin position="47"/>
        <end position="71"/>
    </location>
</feature>
<dbReference type="PANTHER" id="PTHR32322:SF18">
    <property type="entry name" value="S-ADENOSYLMETHIONINE_S-ADENOSYLHOMOCYSTEINE TRANSPORTER"/>
    <property type="match status" value="1"/>
</dbReference>
<proteinExistence type="predicted"/>
<feature type="transmembrane region" description="Helical" evidence="6">
    <location>
        <begin position="263"/>
        <end position="284"/>
    </location>
</feature>
<gene>
    <name evidence="8" type="ORF">Q2T77_14460</name>
</gene>
<keyword evidence="3 6" id="KW-0812">Transmembrane</keyword>
<dbReference type="RefSeq" id="WP_301810166.1">
    <property type="nucleotide sequence ID" value="NZ_JAUJZH010000009.1"/>
</dbReference>
<evidence type="ECO:0000313" key="9">
    <source>
        <dbReference type="Proteomes" id="UP001169027"/>
    </source>
</evidence>
<dbReference type="InterPro" id="IPR050638">
    <property type="entry name" value="AA-Vitamin_Transporters"/>
</dbReference>
<organism evidence="8 9">
    <name type="scientific">Variovorax ginsengisoli</name>
    <dbReference type="NCBI Taxonomy" id="363844"/>
    <lineage>
        <taxon>Bacteria</taxon>
        <taxon>Pseudomonadati</taxon>
        <taxon>Pseudomonadota</taxon>
        <taxon>Betaproteobacteria</taxon>
        <taxon>Burkholderiales</taxon>
        <taxon>Comamonadaceae</taxon>
        <taxon>Variovorax</taxon>
    </lineage>
</organism>
<feature type="transmembrane region" description="Helical" evidence="6">
    <location>
        <begin position="170"/>
        <end position="190"/>
    </location>
</feature>
<evidence type="ECO:0000256" key="5">
    <source>
        <dbReference type="ARBA" id="ARBA00023136"/>
    </source>
</evidence>
<comment type="caution">
    <text evidence="8">The sequence shown here is derived from an EMBL/GenBank/DDBJ whole genome shotgun (WGS) entry which is preliminary data.</text>
</comment>
<dbReference type="PANTHER" id="PTHR32322">
    <property type="entry name" value="INNER MEMBRANE TRANSPORTER"/>
    <property type="match status" value="1"/>
</dbReference>
<dbReference type="Proteomes" id="UP001169027">
    <property type="component" value="Unassembled WGS sequence"/>
</dbReference>
<evidence type="ECO:0000256" key="3">
    <source>
        <dbReference type="ARBA" id="ARBA00022692"/>
    </source>
</evidence>
<reference evidence="8" key="1">
    <citation type="submission" date="2023-06" db="EMBL/GenBank/DDBJ databases">
        <authorList>
            <person name="Jiang Y."/>
            <person name="Liu Q."/>
        </authorList>
    </citation>
    <scope>NUCLEOTIDE SEQUENCE</scope>
    <source>
        <strain evidence="8">CGMCC 1.12090</strain>
    </source>
</reference>
<dbReference type="InterPro" id="IPR000620">
    <property type="entry name" value="EamA_dom"/>
</dbReference>
<feature type="transmembrane region" description="Helical" evidence="6">
    <location>
        <begin position="83"/>
        <end position="104"/>
    </location>
</feature>
<accession>A0ABT8S3W4</accession>
<comment type="subcellular location">
    <subcellularLocation>
        <location evidence="1">Cell membrane</location>
        <topology evidence="1">Multi-pass membrane protein</topology>
    </subcellularLocation>
</comment>
<sequence>MPSPRHPFLADRKVVFLLALFCCLLWGSSFPAIKNGYALFGIAPSDIASKLVFAGWRFAIAGLSLVAYAALSGKPVRGLGARAWGQIAFLGLAQTTLQYVFFYIGLAHTTGVKGSIMNATGTFFSVLMAHFLYRNDRLTYGKAVGCAVGFAGVMVVNLGHGLGGLLDLDFTLLGEGFVVIAAFVLAAASIYGKRISQGIDPIVMTGWQLAIGGAALLAAGYAMGGGLTGFTLASSALLAYLALLSSLAISIWSLLLKYNRVSLVTAFNFMVPVFGALLSAVFLGESVLEWRNGLALVLVCFGIWRVTQAGPAAPSGAGIGAKAPART</sequence>